<feature type="transmembrane region" description="Helical" evidence="1">
    <location>
        <begin position="85"/>
        <end position="100"/>
    </location>
</feature>
<organism evidence="3 4">
    <name type="scientific">Halobacillus litoralis</name>
    <dbReference type="NCBI Taxonomy" id="45668"/>
    <lineage>
        <taxon>Bacteria</taxon>
        <taxon>Bacillati</taxon>
        <taxon>Bacillota</taxon>
        <taxon>Bacilli</taxon>
        <taxon>Bacillales</taxon>
        <taxon>Bacillaceae</taxon>
        <taxon>Halobacillus</taxon>
    </lineage>
</organism>
<reference evidence="3 4" key="1">
    <citation type="submission" date="2019-11" db="EMBL/GenBank/DDBJ databases">
        <title>Genome sequences of 17 halophilic strains isolated from different environments.</title>
        <authorList>
            <person name="Furrow R.E."/>
        </authorList>
    </citation>
    <scope>NUCLEOTIDE SEQUENCE [LARGE SCALE GENOMIC DNA]</scope>
    <source>
        <strain evidence="3 4">22511_23_Filter</strain>
    </source>
</reference>
<keyword evidence="1" id="KW-0472">Membrane</keyword>
<feature type="transmembrane region" description="Helical" evidence="1">
    <location>
        <begin position="7"/>
        <end position="26"/>
    </location>
</feature>
<sequence>MNKNHTLLGFLFIGLGAYFFLRHLNIPHLQPFYSWPFLLVLIGAAFLFHSYVSRDTSSLFTGTIVTGFGIHFLAVDQLAFWRDHWGVYLCIVGAAFLLQYRKTKKGLVPALVLLGTGAFVLFSPTLPAWIQWINQFFLLIERFWPLVLIAFGLYLLKKKT</sequence>
<protein>
    <recommendedName>
        <fullName evidence="2">LiaI-LiaF-like transmembrane region domain-containing protein</fullName>
    </recommendedName>
</protein>
<evidence type="ECO:0000313" key="3">
    <source>
        <dbReference type="EMBL" id="MYL19935.1"/>
    </source>
</evidence>
<name>A0A845DTU9_9BACI</name>
<keyword evidence="1" id="KW-0812">Transmembrane</keyword>
<feature type="transmembrane region" description="Helical" evidence="1">
    <location>
        <begin position="136"/>
        <end position="156"/>
    </location>
</feature>
<proteinExistence type="predicted"/>
<dbReference type="Pfam" id="PF18917">
    <property type="entry name" value="LiaI-LiaF-like_TM1"/>
    <property type="match status" value="1"/>
</dbReference>
<evidence type="ECO:0000259" key="2">
    <source>
        <dbReference type="Pfam" id="PF18917"/>
    </source>
</evidence>
<evidence type="ECO:0000313" key="4">
    <source>
        <dbReference type="Proteomes" id="UP000460949"/>
    </source>
</evidence>
<feature type="transmembrane region" description="Helical" evidence="1">
    <location>
        <begin position="59"/>
        <end position="79"/>
    </location>
</feature>
<dbReference type="Proteomes" id="UP000460949">
    <property type="component" value="Unassembled WGS sequence"/>
</dbReference>
<keyword evidence="1" id="KW-1133">Transmembrane helix</keyword>
<gene>
    <name evidence="3" type="ORF">GLW04_08555</name>
</gene>
<dbReference type="AlphaFoldDB" id="A0A845DTU9"/>
<dbReference type="EMBL" id="WMET01000001">
    <property type="protein sequence ID" value="MYL19935.1"/>
    <property type="molecule type" value="Genomic_DNA"/>
</dbReference>
<feature type="transmembrane region" description="Helical" evidence="1">
    <location>
        <begin position="107"/>
        <end position="130"/>
    </location>
</feature>
<feature type="domain" description="LiaI-LiaF-like transmembrane region" evidence="2">
    <location>
        <begin position="7"/>
        <end position="47"/>
    </location>
</feature>
<accession>A0A845DTU9</accession>
<evidence type="ECO:0000256" key="1">
    <source>
        <dbReference type="SAM" id="Phobius"/>
    </source>
</evidence>
<feature type="transmembrane region" description="Helical" evidence="1">
    <location>
        <begin position="32"/>
        <end position="52"/>
    </location>
</feature>
<dbReference type="InterPro" id="IPR043726">
    <property type="entry name" value="LiaI-LiaF-like_TM1"/>
</dbReference>
<comment type="caution">
    <text evidence="3">The sequence shown here is derived from an EMBL/GenBank/DDBJ whole genome shotgun (WGS) entry which is preliminary data.</text>
</comment>